<gene>
    <name evidence="1" type="ORF">CWS20_22470</name>
</gene>
<comment type="caution">
    <text evidence="1">The sequence shown here is derived from an EMBL/GenBank/DDBJ whole genome shotgun (WGS) entry which is preliminary data.</text>
</comment>
<reference evidence="1 2" key="1">
    <citation type="journal article" date="2010" name="Int. J. Syst. Evol. Microbiol.">
        <title>Bacillus horneckiae sp. nov., isolated from a spacecraft-assembly clean room.</title>
        <authorList>
            <person name="Vaishampayan P."/>
            <person name="Probst A."/>
            <person name="Krishnamurthi S."/>
            <person name="Ghosh S."/>
            <person name="Osman S."/>
            <person name="McDowall A."/>
            <person name="Ruckmani A."/>
            <person name="Mayilraj S."/>
            <person name="Venkateswaran K."/>
        </authorList>
    </citation>
    <scope>NUCLEOTIDE SEQUENCE [LARGE SCALE GENOMIC DNA]</scope>
    <source>
        <strain evidence="2">1PO1SC</strain>
    </source>
</reference>
<dbReference type="CDD" id="cd00085">
    <property type="entry name" value="HNHc"/>
    <property type="match status" value="1"/>
</dbReference>
<proteinExistence type="predicted"/>
<keyword evidence="1" id="KW-0540">Nuclease</keyword>
<dbReference type="Gene3D" id="1.10.30.50">
    <property type="match status" value="1"/>
</dbReference>
<evidence type="ECO:0000313" key="2">
    <source>
        <dbReference type="Proteomes" id="UP000233343"/>
    </source>
</evidence>
<dbReference type="Proteomes" id="UP000233343">
    <property type="component" value="Unassembled WGS sequence"/>
</dbReference>
<evidence type="ECO:0000313" key="1">
    <source>
        <dbReference type="EMBL" id="PKG26747.1"/>
    </source>
</evidence>
<dbReference type="AlphaFoldDB" id="A0A2N0ZB43"/>
<accession>A0A2N0ZB43</accession>
<sequence length="125" mass="14641">MNGGLTWQDQKEGVIMDYLSVYEAALRVDVINDLEKSPEISKKLGGFKGRFISWCAKERTIFEADLDDEFQEFEEKYIKSRLYNTNLKLWKLISKQVFERDGFTCFYCGQYGGILEVDHYIPISK</sequence>
<keyword evidence="1" id="KW-0255">Endonuclease</keyword>
<dbReference type="GO" id="GO:0004519">
    <property type="term" value="F:endonuclease activity"/>
    <property type="evidence" value="ECO:0007669"/>
    <property type="project" value="UniProtKB-KW"/>
</dbReference>
<organism evidence="1 2">
    <name type="scientific">Cytobacillus horneckiae</name>
    <dbReference type="NCBI Taxonomy" id="549687"/>
    <lineage>
        <taxon>Bacteria</taxon>
        <taxon>Bacillati</taxon>
        <taxon>Bacillota</taxon>
        <taxon>Bacilli</taxon>
        <taxon>Bacillales</taxon>
        <taxon>Bacillaceae</taxon>
        <taxon>Cytobacillus</taxon>
    </lineage>
</organism>
<dbReference type="InterPro" id="IPR003615">
    <property type="entry name" value="HNH_nuc"/>
</dbReference>
<protein>
    <submittedName>
        <fullName evidence="1">HNH endonuclease</fullName>
    </submittedName>
</protein>
<dbReference type="EMBL" id="PISD01000059">
    <property type="protein sequence ID" value="PKG26747.1"/>
    <property type="molecule type" value="Genomic_DNA"/>
</dbReference>
<keyword evidence="2" id="KW-1185">Reference proteome</keyword>
<keyword evidence="1" id="KW-0378">Hydrolase</keyword>
<name>A0A2N0ZB43_9BACI</name>